<sequence length="828" mass="92178">MNAIKIITIALLLSACSPNENSQIQDAKKALQEGDDKRAQVIAKSLLQKNAQDTEARGVLAKAQFMKGAFPDAQSNFDKAYELGDKRFVNELIASAVLNEAYDYALKLFSDNSDLNAMADAFALYAALTQNNPELVSEIQKKLDTGSYDSLSQSFLSAKNGQISQALQYAEKAAFEDPNNADAYWFQGVYQHRLFKPDEALAAFEYYRELRPNDARSIYFIARSAVAAGDWKLAKTYGQKLTEIVESHSYGNYILGVTALQEGKVAQAYRNATRANVAQEVELQAKLLRGVSAYEMGNFESAFNDLLSVSIRTSSNSAATAFALLTALKLNDGNSLTRVIDEVFDGGEEIDIASTVSGITYSLAKQGDEQYLASLLFDSLKRVYPDNFYSVTVQNLLSSKLNKEASMSLEELLALDGDNERVLIALMYQNLRENNTEVARRYVDSIKDESVKGHIKVNIALLEQRFKDAYELTIDLIESGRGSNATLNLAINAAEKLETKPDHSHLEAVALQNNLNIFPLKVVSYLNAKSEENKKWLRRQLSQQEIGLKAFFSERFIREEAYGDALDIIPAAYTHSLEDPVTKLKITSLLAVGSTPKLVAFFEEWSLNADSTAPMESVVRLLLGEKKFSQIIDTIEPLSISGKASQTMERGLVRAYIFENEIDKAKALLNSLIEKNPFDGELFYELSRLEGKGGNISRQRALLEKAYTIEPSEKIVINYAYHFLQHSLTGKAVKLLEEHGVENPNHDNAKLLYAMVSVADEPQKALEAYLSVPKTILYKSPDSLNNVAYLLAQKGQFEEAKKYLNIALQADPDNSAYLDTKELIDKNR</sequence>
<accession>A0A6N9TAV4</accession>
<keyword evidence="1" id="KW-0802">TPR repeat</keyword>
<dbReference type="Gene3D" id="1.25.40.10">
    <property type="entry name" value="Tetratricopeptide repeat domain"/>
    <property type="match status" value="2"/>
</dbReference>
<reference evidence="2 3" key="1">
    <citation type="submission" date="2020-01" db="EMBL/GenBank/DDBJ databases">
        <title>Genomes of bacteria type strains.</title>
        <authorList>
            <person name="Chen J."/>
            <person name="Zhu S."/>
            <person name="Yang J."/>
        </authorList>
    </citation>
    <scope>NUCLEOTIDE SEQUENCE [LARGE SCALE GENOMIC DNA]</scope>
    <source>
        <strain evidence="2 3">LMG 24078</strain>
    </source>
</reference>
<dbReference type="Pfam" id="PF13181">
    <property type="entry name" value="TPR_8"/>
    <property type="match status" value="1"/>
</dbReference>
<feature type="repeat" description="TPR" evidence="1">
    <location>
        <begin position="781"/>
        <end position="814"/>
    </location>
</feature>
<organism evidence="2 3">
    <name type="scientific">Alteromonas genovensis</name>
    <dbReference type="NCBI Taxonomy" id="471225"/>
    <lineage>
        <taxon>Bacteria</taxon>
        <taxon>Pseudomonadati</taxon>
        <taxon>Pseudomonadota</taxon>
        <taxon>Gammaproteobacteria</taxon>
        <taxon>Alteromonadales</taxon>
        <taxon>Alteromonadaceae</taxon>
        <taxon>Alteromonas/Salinimonas group</taxon>
        <taxon>Alteromonas</taxon>
    </lineage>
</organism>
<dbReference type="SUPFAM" id="SSF48452">
    <property type="entry name" value="TPR-like"/>
    <property type="match status" value="2"/>
</dbReference>
<dbReference type="InterPro" id="IPR019734">
    <property type="entry name" value="TPR_rpt"/>
</dbReference>
<dbReference type="PANTHER" id="PTHR12558:SF47">
    <property type="entry name" value="LIPOPOLYSACCHARIDE ASSEMBLY PROTEIN B"/>
    <property type="match status" value="1"/>
</dbReference>
<dbReference type="PANTHER" id="PTHR12558">
    <property type="entry name" value="CELL DIVISION CYCLE 16,23,27"/>
    <property type="match status" value="1"/>
</dbReference>
<dbReference type="InterPro" id="IPR011990">
    <property type="entry name" value="TPR-like_helical_dom_sf"/>
</dbReference>
<name>A0A6N9TAV4_9ALTE</name>
<dbReference type="RefSeq" id="WP_163104920.1">
    <property type="nucleotide sequence ID" value="NZ_JAAAWO010000001.1"/>
</dbReference>
<evidence type="ECO:0000313" key="2">
    <source>
        <dbReference type="EMBL" id="NDW14310.1"/>
    </source>
</evidence>
<evidence type="ECO:0000256" key="1">
    <source>
        <dbReference type="PROSITE-ProRule" id="PRU00339"/>
    </source>
</evidence>
<protein>
    <submittedName>
        <fullName evidence="2">Tetratricopeptide repeat protein</fullName>
    </submittedName>
</protein>
<dbReference type="AlphaFoldDB" id="A0A6N9TAV4"/>
<dbReference type="PROSITE" id="PS51257">
    <property type="entry name" value="PROKAR_LIPOPROTEIN"/>
    <property type="match status" value="1"/>
</dbReference>
<dbReference type="EMBL" id="JAAAWO010000001">
    <property type="protein sequence ID" value="NDW14310.1"/>
    <property type="molecule type" value="Genomic_DNA"/>
</dbReference>
<dbReference type="Proteomes" id="UP000471381">
    <property type="component" value="Unassembled WGS sequence"/>
</dbReference>
<dbReference type="SMART" id="SM00028">
    <property type="entry name" value="TPR"/>
    <property type="match status" value="6"/>
</dbReference>
<proteinExistence type="predicted"/>
<evidence type="ECO:0000313" key="3">
    <source>
        <dbReference type="Proteomes" id="UP000471381"/>
    </source>
</evidence>
<comment type="caution">
    <text evidence="2">The sequence shown here is derived from an EMBL/GenBank/DDBJ whole genome shotgun (WGS) entry which is preliminary data.</text>
</comment>
<dbReference type="PROSITE" id="PS50005">
    <property type="entry name" value="TPR"/>
    <property type="match status" value="1"/>
</dbReference>
<gene>
    <name evidence="2" type="ORF">GTQ48_02010</name>
</gene>
<dbReference type="Pfam" id="PF13432">
    <property type="entry name" value="TPR_16"/>
    <property type="match status" value="1"/>
</dbReference>
<keyword evidence="3" id="KW-1185">Reference proteome</keyword>